<keyword evidence="2" id="KW-1133">Transmembrane helix</keyword>
<keyword evidence="4" id="KW-1185">Reference proteome</keyword>
<evidence type="ECO:0000256" key="1">
    <source>
        <dbReference type="SAM" id="MobiDB-lite"/>
    </source>
</evidence>
<organism evidence="3 4">
    <name type="scientific">Cupriavidus pampae</name>
    <dbReference type="NCBI Taxonomy" id="659251"/>
    <lineage>
        <taxon>Bacteria</taxon>
        <taxon>Pseudomonadati</taxon>
        <taxon>Pseudomonadota</taxon>
        <taxon>Betaproteobacteria</taxon>
        <taxon>Burkholderiales</taxon>
        <taxon>Burkholderiaceae</taxon>
        <taxon>Cupriavidus</taxon>
    </lineage>
</organism>
<proteinExistence type="predicted"/>
<keyword evidence="2" id="KW-0472">Membrane</keyword>
<feature type="compositionally biased region" description="Low complexity" evidence="1">
    <location>
        <begin position="83"/>
        <end position="92"/>
    </location>
</feature>
<feature type="transmembrane region" description="Helical" evidence="2">
    <location>
        <begin position="57"/>
        <end position="75"/>
    </location>
</feature>
<feature type="region of interest" description="Disordered" evidence="1">
    <location>
        <begin position="78"/>
        <end position="123"/>
    </location>
</feature>
<evidence type="ECO:0000313" key="3">
    <source>
        <dbReference type="EMBL" id="CAG9186093.1"/>
    </source>
</evidence>
<evidence type="ECO:0000313" key="4">
    <source>
        <dbReference type="Proteomes" id="UP000706525"/>
    </source>
</evidence>
<protein>
    <submittedName>
        <fullName evidence="3">Uncharacterized protein</fullName>
    </submittedName>
</protein>
<keyword evidence="2" id="KW-0812">Transmembrane</keyword>
<feature type="compositionally biased region" description="Basic and acidic residues" evidence="1">
    <location>
        <begin position="197"/>
        <end position="208"/>
    </location>
</feature>
<feature type="compositionally biased region" description="Low complexity" evidence="1">
    <location>
        <begin position="168"/>
        <end position="196"/>
    </location>
</feature>
<feature type="region of interest" description="Disordered" evidence="1">
    <location>
        <begin position="142"/>
        <end position="208"/>
    </location>
</feature>
<sequence>MDIQEIARLHTRYAEPPLTIDMPGSGNGGLQLEHKVEAPGAEATTAWRRLAEWQRQVIAVLVVAAVAFPIGMWTASGGKHDAPAAAPKAPSADVSRSAPANADSAQGHEWPAKSTAPTPTAGLNEWDAQSAVPASGVAGAAVAHPAPAGPAVSQGAASSVAPVPPLAKAPVKAPAQTAQSPRSAVPQAPAAQPSHASEPRRNNEIKLF</sequence>
<dbReference type="EMBL" id="CAJZAG010000016">
    <property type="protein sequence ID" value="CAG9186093.1"/>
    <property type="molecule type" value="Genomic_DNA"/>
</dbReference>
<reference evidence="3 4" key="1">
    <citation type="submission" date="2021-08" db="EMBL/GenBank/DDBJ databases">
        <authorList>
            <person name="Peeters C."/>
        </authorList>
    </citation>
    <scope>NUCLEOTIDE SEQUENCE [LARGE SCALE GENOMIC DNA]</scope>
    <source>
        <strain evidence="3 4">LMG 32289</strain>
    </source>
</reference>
<evidence type="ECO:0000256" key="2">
    <source>
        <dbReference type="SAM" id="Phobius"/>
    </source>
</evidence>
<dbReference type="Proteomes" id="UP000706525">
    <property type="component" value="Unassembled WGS sequence"/>
</dbReference>
<gene>
    <name evidence="3" type="ORF">LMG32289_06257</name>
</gene>
<comment type="caution">
    <text evidence="3">The sequence shown here is derived from an EMBL/GenBank/DDBJ whole genome shotgun (WGS) entry which is preliminary data.</text>
</comment>
<name>A0ABM8Y062_9BURK</name>
<accession>A0ABM8Y062</accession>
<feature type="compositionally biased region" description="Low complexity" evidence="1">
    <location>
        <begin position="142"/>
        <end position="161"/>
    </location>
</feature>